<proteinExistence type="inferred from homology"/>
<gene>
    <name evidence="5" type="ORF">SSX86_010383</name>
</gene>
<dbReference type="Proteomes" id="UP001408789">
    <property type="component" value="Unassembled WGS sequence"/>
</dbReference>
<reference evidence="5 6" key="1">
    <citation type="submission" date="2024-04" db="EMBL/GenBank/DDBJ databases">
        <title>The reference genome of an endangered Asteraceae, Deinandra increscens subsp. villosa, native to the Central Coast of California.</title>
        <authorList>
            <person name="Guilliams M."/>
            <person name="Hasenstab-Lehman K."/>
            <person name="Meyer R."/>
            <person name="Mcevoy S."/>
        </authorList>
    </citation>
    <scope>NUCLEOTIDE SEQUENCE [LARGE SCALE GENOMIC DNA]</scope>
    <source>
        <tissue evidence="5">Leaf</tissue>
    </source>
</reference>
<dbReference type="PROSITE" id="PS00297">
    <property type="entry name" value="HSP70_1"/>
    <property type="match status" value="1"/>
</dbReference>
<keyword evidence="2 4" id="KW-0547">Nucleotide-binding</keyword>
<evidence type="ECO:0008006" key="7">
    <source>
        <dbReference type="Google" id="ProtNLM"/>
    </source>
</evidence>
<name>A0AAP0D7F6_9ASTR</name>
<dbReference type="Gene3D" id="2.60.34.10">
    <property type="entry name" value="Substrate Binding Domain Of DNAk, Chain A, domain 1"/>
    <property type="match status" value="1"/>
</dbReference>
<dbReference type="Gene3D" id="3.90.640.10">
    <property type="entry name" value="Actin, Chain A, domain 4"/>
    <property type="match status" value="1"/>
</dbReference>
<dbReference type="Gene3D" id="1.20.1270.10">
    <property type="match status" value="1"/>
</dbReference>
<dbReference type="InterPro" id="IPR029047">
    <property type="entry name" value="HSP70_peptide-bd_sf"/>
</dbReference>
<organism evidence="5 6">
    <name type="scientific">Deinandra increscens subsp. villosa</name>
    <dbReference type="NCBI Taxonomy" id="3103831"/>
    <lineage>
        <taxon>Eukaryota</taxon>
        <taxon>Viridiplantae</taxon>
        <taxon>Streptophyta</taxon>
        <taxon>Embryophyta</taxon>
        <taxon>Tracheophyta</taxon>
        <taxon>Spermatophyta</taxon>
        <taxon>Magnoliopsida</taxon>
        <taxon>eudicotyledons</taxon>
        <taxon>Gunneridae</taxon>
        <taxon>Pentapetalae</taxon>
        <taxon>asterids</taxon>
        <taxon>campanulids</taxon>
        <taxon>Asterales</taxon>
        <taxon>Asteraceae</taxon>
        <taxon>Asteroideae</taxon>
        <taxon>Heliantheae alliance</taxon>
        <taxon>Madieae</taxon>
        <taxon>Madiinae</taxon>
        <taxon>Deinandra</taxon>
    </lineage>
</organism>
<dbReference type="InterPro" id="IPR043129">
    <property type="entry name" value="ATPase_NBD"/>
</dbReference>
<dbReference type="FunFam" id="3.30.30.30:FF:000001">
    <property type="entry name" value="heat shock 70 kDa protein-like"/>
    <property type="match status" value="1"/>
</dbReference>
<evidence type="ECO:0000313" key="5">
    <source>
        <dbReference type="EMBL" id="KAK9069985.1"/>
    </source>
</evidence>
<evidence type="ECO:0000256" key="3">
    <source>
        <dbReference type="ARBA" id="ARBA00022840"/>
    </source>
</evidence>
<dbReference type="InterPro" id="IPR029048">
    <property type="entry name" value="HSP70_C_sf"/>
</dbReference>
<dbReference type="SUPFAM" id="SSF53067">
    <property type="entry name" value="Actin-like ATPase domain"/>
    <property type="match status" value="2"/>
</dbReference>
<dbReference type="PROSITE" id="PS00329">
    <property type="entry name" value="HSP70_2"/>
    <property type="match status" value="1"/>
</dbReference>
<evidence type="ECO:0000313" key="6">
    <source>
        <dbReference type="Proteomes" id="UP001408789"/>
    </source>
</evidence>
<dbReference type="GO" id="GO:0140662">
    <property type="term" value="F:ATP-dependent protein folding chaperone"/>
    <property type="evidence" value="ECO:0007669"/>
    <property type="project" value="InterPro"/>
</dbReference>
<dbReference type="InterPro" id="IPR013126">
    <property type="entry name" value="Hsp_70_fam"/>
</dbReference>
<evidence type="ECO:0000256" key="1">
    <source>
        <dbReference type="ARBA" id="ARBA00007381"/>
    </source>
</evidence>
<keyword evidence="6" id="KW-1185">Reference proteome</keyword>
<dbReference type="FunFam" id="3.90.640.10:FF:000002">
    <property type="entry name" value="Heat shock 70 kDa"/>
    <property type="match status" value="1"/>
</dbReference>
<accession>A0AAP0D7F6</accession>
<keyword evidence="3 4" id="KW-0067">ATP-binding</keyword>
<evidence type="ECO:0000256" key="2">
    <source>
        <dbReference type="ARBA" id="ARBA00022741"/>
    </source>
</evidence>
<comment type="similarity">
    <text evidence="1 4">Belongs to the heat shock protein 70 family.</text>
</comment>
<comment type="caution">
    <text evidence="5">The sequence shown here is derived from an EMBL/GenBank/DDBJ whole genome shotgun (WGS) entry which is preliminary data.</text>
</comment>
<evidence type="ECO:0000256" key="4">
    <source>
        <dbReference type="RuleBase" id="RU003322"/>
    </source>
</evidence>
<dbReference type="Gene3D" id="3.30.420.40">
    <property type="match status" value="2"/>
</dbReference>
<dbReference type="NCBIfam" id="NF001413">
    <property type="entry name" value="PRK00290.1"/>
    <property type="match status" value="1"/>
</dbReference>
<protein>
    <recommendedName>
        <fullName evidence="7">Heat shock protein 70</fullName>
    </recommendedName>
</protein>
<dbReference type="PRINTS" id="PR00301">
    <property type="entry name" value="HEATSHOCK70"/>
</dbReference>
<sequence length="615" mass="67831">MDGSGSDAPAIGIDLGTTYSCVAVWKHDRIEIIPNDQGNRTTPSCVAFADSERLVGDGAQNQAPMNLANTIFDAKRLIGRRFSDSKVQEDIKLWPFRVIQGPADTPKIVVIYEGQEKAFLAEEISSMILGKMKETAEAYLGKVVKDAVITVPAYFNDSQRQATKDAGTIAGLNVIRMINEPTAAAIAYGLDNKSDIVGKINVLVFDLGGGTFDVSVMTIEEGGIFEVKAVTGDTHLGGGDFDNRLVDHCVQEFKRRFNKDLSGNRRALGRLKFACEKAKRILSCTTRTSIELDYLHEGIDFLMKFTRAKFEELNMDLFNRCIEILETCLSDAKMKKSCIDRVILVGGSTRIPKVQHMLQDFFDGKEICKSVNPDEAVAYGAAVLASKLSGNIDKSVQEVLLHDVTPLSLGVELIGEVFSVVIPRNTGIPTSNAKEYVTTYDNQSSIDVKVYQGERSRSTDNHLLGEFTISGIPPAPKGVSRVTKCFEIDANGILTVTASIISTGKMKKLIISDGNGRLTKEEIEKMVSDAEKYKLADQEFKKKADAYNALDDCLYKLKNKIKESNIKTRVSLEVLKEMEKAIAETTIWLVDNYAAPFAELLHMKAHLEFVCKPLF</sequence>
<dbReference type="SUPFAM" id="SSF100934">
    <property type="entry name" value="Heat shock protein 70kD (HSP70), C-terminal subdomain"/>
    <property type="match status" value="1"/>
</dbReference>
<dbReference type="PANTHER" id="PTHR19375">
    <property type="entry name" value="HEAT SHOCK PROTEIN 70KDA"/>
    <property type="match status" value="1"/>
</dbReference>
<dbReference type="Gene3D" id="3.30.30.30">
    <property type="match status" value="1"/>
</dbReference>
<dbReference type="SUPFAM" id="SSF100920">
    <property type="entry name" value="Heat shock protein 70kD (HSP70), peptide-binding domain"/>
    <property type="match status" value="1"/>
</dbReference>
<dbReference type="EMBL" id="JBCNJP010000012">
    <property type="protein sequence ID" value="KAK9069985.1"/>
    <property type="molecule type" value="Genomic_DNA"/>
</dbReference>
<dbReference type="InterPro" id="IPR018181">
    <property type="entry name" value="Heat_shock_70_CS"/>
</dbReference>
<dbReference type="Pfam" id="PF00012">
    <property type="entry name" value="HSP70"/>
    <property type="match status" value="1"/>
</dbReference>
<dbReference type="AlphaFoldDB" id="A0AAP0D7F6"/>
<dbReference type="GO" id="GO:0005524">
    <property type="term" value="F:ATP binding"/>
    <property type="evidence" value="ECO:0007669"/>
    <property type="project" value="UniProtKB-KW"/>
</dbReference>
<dbReference type="FunFam" id="3.30.420.40:FF:000026">
    <property type="entry name" value="Heat shock protein 70"/>
    <property type="match status" value="1"/>
</dbReference>
<dbReference type="FunFam" id="2.60.34.10:FF:000023">
    <property type="entry name" value="70 kDa heat shock cognate protein"/>
    <property type="match status" value="1"/>
</dbReference>